<comment type="similarity">
    <text evidence="1 4">Belongs to the glycosyl hydrolase 17 family.</text>
</comment>
<dbReference type="GO" id="GO:0005975">
    <property type="term" value="P:carbohydrate metabolic process"/>
    <property type="evidence" value="ECO:0007669"/>
    <property type="project" value="InterPro"/>
</dbReference>
<feature type="chain" id="PRO_5044270138" evidence="5">
    <location>
        <begin position="29"/>
        <end position="337"/>
    </location>
</feature>
<proteinExistence type="inferred from homology"/>
<evidence type="ECO:0000256" key="4">
    <source>
        <dbReference type="RuleBase" id="RU004335"/>
    </source>
</evidence>
<evidence type="ECO:0000313" key="6">
    <source>
        <dbReference type="Proteomes" id="UP001515500"/>
    </source>
</evidence>
<evidence type="ECO:0000313" key="7">
    <source>
        <dbReference type="RefSeq" id="XP_039128980.1"/>
    </source>
</evidence>
<dbReference type="FunFam" id="3.20.20.80:FF:000010">
    <property type="entry name" value="glucan endo-1,3-beta-glucosidase, basic"/>
    <property type="match status" value="1"/>
</dbReference>
<dbReference type="GeneID" id="120265148"/>
<evidence type="ECO:0000256" key="5">
    <source>
        <dbReference type="SAM" id="SignalP"/>
    </source>
</evidence>
<evidence type="ECO:0000256" key="1">
    <source>
        <dbReference type="ARBA" id="ARBA00008773"/>
    </source>
</evidence>
<dbReference type="Proteomes" id="UP001515500">
    <property type="component" value="Chromosome 7"/>
</dbReference>
<reference evidence="7" key="1">
    <citation type="submission" date="2025-08" db="UniProtKB">
        <authorList>
            <consortium name="RefSeq"/>
        </authorList>
    </citation>
    <scope>IDENTIFICATION</scope>
</reference>
<dbReference type="InterPro" id="IPR044965">
    <property type="entry name" value="Glyco_hydro_17_plant"/>
</dbReference>
<evidence type="ECO:0000256" key="2">
    <source>
        <dbReference type="ARBA" id="ARBA00022801"/>
    </source>
</evidence>
<keyword evidence="5" id="KW-0732">Signal</keyword>
<organism evidence="6 7">
    <name type="scientific">Dioscorea cayennensis subsp. rotundata</name>
    <name type="common">White Guinea yam</name>
    <name type="synonym">Dioscorea rotundata</name>
    <dbReference type="NCBI Taxonomy" id="55577"/>
    <lineage>
        <taxon>Eukaryota</taxon>
        <taxon>Viridiplantae</taxon>
        <taxon>Streptophyta</taxon>
        <taxon>Embryophyta</taxon>
        <taxon>Tracheophyta</taxon>
        <taxon>Spermatophyta</taxon>
        <taxon>Magnoliopsida</taxon>
        <taxon>Liliopsida</taxon>
        <taxon>Dioscoreales</taxon>
        <taxon>Dioscoreaceae</taxon>
        <taxon>Dioscorea</taxon>
    </lineage>
</organism>
<dbReference type="Gene3D" id="3.20.20.80">
    <property type="entry name" value="Glycosidases"/>
    <property type="match status" value="1"/>
</dbReference>
<dbReference type="RefSeq" id="XP_039128980.1">
    <property type="nucleotide sequence ID" value="XM_039273046.1"/>
</dbReference>
<feature type="signal peptide" evidence="5">
    <location>
        <begin position="1"/>
        <end position="28"/>
    </location>
</feature>
<dbReference type="SUPFAM" id="SSF51445">
    <property type="entry name" value="(Trans)glycosidases"/>
    <property type="match status" value="1"/>
</dbReference>
<name>A0AB40BNH6_DIOCR</name>
<keyword evidence="6" id="KW-1185">Reference proteome</keyword>
<keyword evidence="2" id="KW-0378">Hydrolase</keyword>
<dbReference type="InterPro" id="IPR000490">
    <property type="entry name" value="Glyco_hydro_17"/>
</dbReference>
<sequence length="337" mass="36371">MAIHNHITVFAIVLALGVLVTMPRGGQSIGVCYGRLGDNLPQPSEVVALYQSKNIPAMRLYDPYPPVLEALSGSNIELVLDVPKENLESFAYDASAANDWVQSNIISYFSNIKFKYIVVGNEVIPGDLAQYVLPAMQNIHNALTSAGLQDHIKVSTSVSTAVLGTSYPPSAGLFSSAVMSNLGPIIQFLTSNGSPLLVNVYPYFSYISNKDSIDINYALFTSSGTVVTDGSLNYQNLFDAIVDAIYSALEKAGGSRVGIVISESGWPSADGDAASVDNARTYNQNLINHVAQGTPKRPGAIEAFIFAIFNENQKSPEYEKHFGLFNPDQTPVYPINF</sequence>
<dbReference type="PANTHER" id="PTHR32227">
    <property type="entry name" value="GLUCAN ENDO-1,3-BETA-GLUCOSIDASE BG1-RELATED-RELATED"/>
    <property type="match status" value="1"/>
</dbReference>
<keyword evidence="3" id="KW-0326">Glycosidase</keyword>
<dbReference type="AlphaFoldDB" id="A0AB40BNH6"/>
<dbReference type="InterPro" id="IPR017853">
    <property type="entry name" value="GH"/>
</dbReference>
<dbReference type="Pfam" id="PF00332">
    <property type="entry name" value="Glyco_hydro_17"/>
    <property type="match status" value="1"/>
</dbReference>
<dbReference type="GO" id="GO:0042973">
    <property type="term" value="F:glucan endo-1,3-beta-D-glucosidase activity"/>
    <property type="evidence" value="ECO:0007669"/>
    <property type="project" value="UniProtKB-ARBA"/>
</dbReference>
<gene>
    <name evidence="7" type="primary">LOC120265148</name>
</gene>
<evidence type="ECO:0000256" key="3">
    <source>
        <dbReference type="ARBA" id="ARBA00023295"/>
    </source>
</evidence>
<accession>A0AB40BNH6</accession>
<protein>
    <submittedName>
        <fullName evidence="7">Glucan endo-1,3-beta-glucosidase-like</fullName>
    </submittedName>
</protein>